<feature type="region of interest" description="Disordered" evidence="1">
    <location>
        <begin position="77"/>
        <end position="97"/>
    </location>
</feature>
<protein>
    <submittedName>
        <fullName evidence="2">Uncharacterized protein</fullName>
    </submittedName>
</protein>
<gene>
    <name evidence="2" type="ORF">PCL_05601</name>
</gene>
<reference evidence="2 3" key="1">
    <citation type="journal article" date="2016" name="Front. Microbiol.">
        <title>Genome and transcriptome sequences reveal the specific parasitism of the nematophagous Purpureocillium lilacinum 36-1.</title>
        <authorList>
            <person name="Xie J."/>
            <person name="Li S."/>
            <person name="Mo C."/>
            <person name="Xiao X."/>
            <person name="Peng D."/>
            <person name="Wang G."/>
            <person name="Xiao Y."/>
        </authorList>
    </citation>
    <scope>NUCLEOTIDE SEQUENCE [LARGE SCALE GENOMIC DNA]</scope>
    <source>
        <strain evidence="2 3">36-1</strain>
    </source>
</reference>
<organism evidence="2 3">
    <name type="scientific">Purpureocillium lilacinum</name>
    <name type="common">Paecilomyces lilacinus</name>
    <dbReference type="NCBI Taxonomy" id="33203"/>
    <lineage>
        <taxon>Eukaryota</taxon>
        <taxon>Fungi</taxon>
        <taxon>Dikarya</taxon>
        <taxon>Ascomycota</taxon>
        <taxon>Pezizomycotina</taxon>
        <taxon>Sordariomycetes</taxon>
        <taxon>Hypocreomycetidae</taxon>
        <taxon>Hypocreales</taxon>
        <taxon>Ophiocordycipitaceae</taxon>
        <taxon>Purpureocillium</taxon>
    </lineage>
</organism>
<evidence type="ECO:0000313" key="3">
    <source>
        <dbReference type="Proteomes" id="UP000245956"/>
    </source>
</evidence>
<evidence type="ECO:0000256" key="1">
    <source>
        <dbReference type="SAM" id="MobiDB-lite"/>
    </source>
</evidence>
<evidence type="ECO:0000313" key="2">
    <source>
        <dbReference type="EMBL" id="PWI65873.1"/>
    </source>
</evidence>
<sequence length="453" mass="49945">MHRLVVASLCIGDALSAVSNRLLLKQLAAAEYPFTKNRRIVNPALKLFLLPLSHVDRVHIFIFHQLLGHRLGPDGVCQTQQQKGLPDHGQTQREPGHPSLSIALFGQGLQNSQFKLDRKRYAAQRAHLPAVLATANTQEPKFDRTFHILIIVQATPVSDGCAFSDQRACNGQRIASVDYAAHESGETSLAPREATLRGRAIVPRTCSPAEFPLSPDIRIQLVTKRVWSALTGKWRVREDPHVGGVGRSNDRPTAVRSWNFARSSWPLSMAGAQERTGHVSREAPSLAPGSRVGGRQSGRDRSAPKSSCSGAATQPRRWQYIGLVQESKQANTHSPRCQILAHAVRFLWFQTPTPAPEEWPPPDLQDVNCLARLDGILRRQIALGLCDATVAHKRLMCPRCCDEAVVVIFGRPASGAAQHRRRSVTGSLHSSYGRPTWHYRLRAAMRGNPSSVA</sequence>
<dbReference type="AlphaFoldDB" id="A0A2U3DUD9"/>
<name>A0A2U3DUD9_PURLI</name>
<proteinExistence type="predicted"/>
<dbReference type="EMBL" id="LCWV01000029">
    <property type="protein sequence ID" value="PWI65873.1"/>
    <property type="molecule type" value="Genomic_DNA"/>
</dbReference>
<comment type="caution">
    <text evidence="2">The sequence shown here is derived from an EMBL/GenBank/DDBJ whole genome shotgun (WGS) entry which is preliminary data.</text>
</comment>
<accession>A0A2U3DUD9</accession>
<dbReference type="Proteomes" id="UP000245956">
    <property type="component" value="Unassembled WGS sequence"/>
</dbReference>
<feature type="region of interest" description="Disordered" evidence="1">
    <location>
        <begin position="271"/>
        <end position="312"/>
    </location>
</feature>